<keyword evidence="12 21" id="KW-0378">Hydrolase</keyword>
<keyword evidence="8 21" id="KW-0645">Protease</keyword>
<evidence type="ECO:0000256" key="7">
    <source>
        <dbReference type="ARBA" id="ARBA00022516"/>
    </source>
</evidence>
<evidence type="ECO:0000256" key="14">
    <source>
        <dbReference type="ARBA" id="ARBA00022824"/>
    </source>
</evidence>
<dbReference type="GO" id="GO:0005789">
    <property type="term" value="C:endoplasmic reticulum membrane"/>
    <property type="evidence" value="ECO:0007669"/>
    <property type="project" value="UniProtKB-SubCell"/>
</dbReference>
<comment type="pathway">
    <text evidence="20">Phospholipid metabolism; phosphatidylethanolamine biosynthesis; phosphatidylethanolamine from CDP-diacylglycerol: step 1/2.</text>
</comment>
<keyword evidence="16" id="KW-0443">Lipid metabolism</keyword>
<dbReference type="PANTHER" id="PTHR10589:SF16">
    <property type="entry name" value="UBIQUITIN CARBOXYL-TERMINAL HYDROLASE ISOZYME L5"/>
    <property type="match status" value="1"/>
</dbReference>
<evidence type="ECO:0000256" key="6">
    <source>
        <dbReference type="ARBA" id="ARBA00010441"/>
    </source>
</evidence>
<dbReference type="InterPro" id="IPR004533">
    <property type="entry name" value="CDP-diaglyc--ser_O-PTrfase"/>
</dbReference>
<dbReference type="GO" id="GO:0004843">
    <property type="term" value="F:cysteine-type deubiquitinase activity"/>
    <property type="evidence" value="ECO:0007669"/>
    <property type="project" value="UniProtKB-UniRule"/>
</dbReference>
<gene>
    <name evidence="25" type="ORF">C8A00DRAFT_40720</name>
</gene>
<evidence type="ECO:0000256" key="16">
    <source>
        <dbReference type="ARBA" id="ARBA00023098"/>
    </source>
</evidence>
<dbReference type="InterPro" id="IPR001578">
    <property type="entry name" value="Peptidase_C12_UCH"/>
</dbReference>
<feature type="compositionally biased region" description="Basic and acidic residues" evidence="23">
    <location>
        <begin position="474"/>
        <end position="494"/>
    </location>
</feature>
<dbReference type="Proteomes" id="UP001302745">
    <property type="component" value="Unassembled WGS sequence"/>
</dbReference>
<keyword evidence="26" id="KW-1185">Reference proteome</keyword>
<dbReference type="GO" id="GO:0006511">
    <property type="term" value="P:ubiquitin-dependent protein catabolic process"/>
    <property type="evidence" value="ECO:0007669"/>
    <property type="project" value="UniProtKB-UniRule"/>
</dbReference>
<dbReference type="FunFam" id="1.20.120.1760:FF:000022">
    <property type="entry name" value="CDP-diacylglycerol--serine O-phosphatidyltransferase"/>
    <property type="match status" value="1"/>
</dbReference>
<keyword evidence="17" id="KW-0472">Membrane</keyword>
<evidence type="ECO:0000256" key="8">
    <source>
        <dbReference type="ARBA" id="ARBA00022670"/>
    </source>
</evidence>
<feature type="site" description="Transition state stabilizer" evidence="21">
    <location>
        <position position="156"/>
    </location>
</feature>
<keyword evidence="18" id="KW-0594">Phospholipid biosynthesis</keyword>
<dbReference type="PROSITE" id="PS00379">
    <property type="entry name" value="CDP_ALCOHOL_P_TRANSF"/>
    <property type="match status" value="1"/>
</dbReference>
<dbReference type="PANTHER" id="PTHR10589">
    <property type="entry name" value="UBIQUITIN CARBOXYL-TERMINAL HYDROLASE"/>
    <property type="match status" value="1"/>
</dbReference>
<evidence type="ECO:0000256" key="19">
    <source>
        <dbReference type="ARBA" id="ARBA00023264"/>
    </source>
</evidence>
<reference evidence="25" key="1">
    <citation type="journal article" date="2023" name="Mol. Phylogenet. Evol.">
        <title>Genome-scale phylogeny and comparative genomics of the fungal order Sordariales.</title>
        <authorList>
            <person name="Hensen N."/>
            <person name="Bonometti L."/>
            <person name="Westerberg I."/>
            <person name="Brannstrom I.O."/>
            <person name="Guillou S."/>
            <person name="Cros-Aarteil S."/>
            <person name="Calhoun S."/>
            <person name="Haridas S."/>
            <person name="Kuo A."/>
            <person name="Mondo S."/>
            <person name="Pangilinan J."/>
            <person name="Riley R."/>
            <person name="LaButti K."/>
            <person name="Andreopoulos B."/>
            <person name="Lipzen A."/>
            <person name="Chen C."/>
            <person name="Yan M."/>
            <person name="Daum C."/>
            <person name="Ng V."/>
            <person name="Clum A."/>
            <person name="Steindorff A."/>
            <person name="Ohm R.A."/>
            <person name="Martin F."/>
            <person name="Silar P."/>
            <person name="Natvig D.O."/>
            <person name="Lalanne C."/>
            <person name="Gautier V."/>
            <person name="Ament-Velasquez S.L."/>
            <person name="Kruys A."/>
            <person name="Hutchinson M.I."/>
            <person name="Powell A.J."/>
            <person name="Barry K."/>
            <person name="Miller A.N."/>
            <person name="Grigoriev I.V."/>
            <person name="Debuchy R."/>
            <person name="Gladieux P."/>
            <person name="Hiltunen Thoren M."/>
            <person name="Johannesson H."/>
        </authorList>
    </citation>
    <scope>NUCLEOTIDE SEQUENCE</scope>
    <source>
        <strain evidence="25">CBS 538.74</strain>
    </source>
</reference>
<feature type="active site" description="Nucleophile" evidence="21">
    <location>
        <position position="162"/>
    </location>
</feature>
<keyword evidence="14" id="KW-0256">Endoplasmic reticulum</keyword>
<dbReference type="NCBIfam" id="TIGR00473">
    <property type="entry name" value="pssA"/>
    <property type="match status" value="1"/>
</dbReference>
<keyword evidence="11 21" id="KW-0833">Ubl conjugation pathway</keyword>
<organism evidence="25 26">
    <name type="scientific">Chaetomidium leptoderma</name>
    <dbReference type="NCBI Taxonomy" id="669021"/>
    <lineage>
        <taxon>Eukaryota</taxon>
        <taxon>Fungi</taxon>
        <taxon>Dikarya</taxon>
        <taxon>Ascomycota</taxon>
        <taxon>Pezizomycotina</taxon>
        <taxon>Sordariomycetes</taxon>
        <taxon>Sordariomycetidae</taxon>
        <taxon>Sordariales</taxon>
        <taxon>Chaetomiaceae</taxon>
        <taxon>Chaetomidium</taxon>
    </lineage>
</organism>
<name>A0AAN6VT27_9PEZI</name>
<feature type="region of interest" description="Disordered" evidence="23">
    <location>
        <begin position="233"/>
        <end position="260"/>
    </location>
</feature>
<comment type="pathway">
    <text evidence="4">Lipid metabolism.</text>
</comment>
<comment type="subcellular location">
    <subcellularLocation>
        <location evidence="3">Endoplasmic reticulum membrane</location>
        <topology evidence="3">Multi-pass membrane protein</topology>
    </subcellularLocation>
</comment>
<evidence type="ECO:0000256" key="15">
    <source>
        <dbReference type="ARBA" id="ARBA00022989"/>
    </source>
</evidence>
<dbReference type="Pfam" id="PF01088">
    <property type="entry name" value="Peptidase_C12"/>
    <property type="match status" value="1"/>
</dbReference>
<dbReference type="GO" id="GO:0016579">
    <property type="term" value="P:protein deubiquitination"/>
    <property type="evidence" value="ECO:0007669"/>
    <property type="project" value="TreeGrafter"/>
</dbReference>
<reference evidence="25" key="2">
    <citation type="submission" date="2023-05" db="EMBL/GenBank/DDBJ databases">
        <authorList>
            <consortium name="Lawrence Berkeley National Laboratory"/>
            <person name="Steindorff A."/>
            <person name="Hensen N."/>
            <person name="Bonometti L."/>
            <person name="Westerberg I."/>
            <person name="Brannstrom I.O."/>
            <person name="Guillou S."/>
            <person name="Cros-Aarteil S."/>
            <person name="Calhoun S."/>
            <person name="Haridas S."/>
            <person name="Kuo A."/>
            <person name="Mondo S."/>
            <person name="Pangilinan J."/>
            <person name="Riley R."/>
            <person name="Labutti K."/>
            <person name="Andreopoulos B."/>
            <person name="Lipzen A."/>
            <person name="Chen C."/>
            <person name="Yanf M."/>
            <person name="Daum C."/>
            <person name="Ng V."/>
            <person name="Clum A."/>
            <person name="Ohm R."/>
            <person name="Martin F."/>
            <person name="Silar P."/>
            <person name="Natvig D."/>
            <person name="Lalanne C."/>
            <person name="Gautier V."/>
            <person name="Ament-Velasquez S.L."/>
            <person name="Kruys A."/>
            <person name="Hutchinson M.I."/>
            <person name="Powell A.J."/>
            <person name="Barry K."/>
            <person name="Miller A.N."/>
            <person name="Grigoriev I.V."/>
            <person name="Debuchy R."/>
            <person name="Gladieux P."/>
            <person name="Thoren M.H."/>
            <person name="Johannesson H."/>
        </authorList>
    </citation>
    <scope>NUCLEOTIDE SEQUENCE</scope>
    <source>
        <strain evidence="25">CBS 538.74</strain>
    </source>
</reference>
<dbReference type="Pfam" id="PF01066">
    <property type="entry name" value="CDP-OH_P_transf"/>
    <property type="match status" value="1"/>
</dbReference>
<dbReference type="Gene3D" id="3.40.532.10">
    <property type="entry name" value="Peptidase C12, ubiquitin carboxyl-terminal hydrolase"/>
    <property type="match status" value="1"/>
</dbReference>
<dbReference type="InterPro" id="IPR036959">
    <property type="entry name" value="Peptidase_C12_UCH_sf"/>
</dbReference>
<feature type="region of interest" description="Disordered" evidence="23">
    <location>
        <begin position="1"/>
        <end position="57"/>
    </location>
</feature>
<evidence type="ECO:0000313" key="25">
    <source>
        <dbReference type="EMBL" id="KAK4156814.1"/>
    </source>
</evidence>
<feature type="region of interest" description="Disordered" evidence="23">
    <location>
        <begin position="474"/>
        <end position="530"/>
    </location>
</feature>
<proteinExistence type="inferred from homology"/>
<comment type="catalytic activity">
    <reaction evidence="2 21">
        <text>Thiol-dependent hydrolysis of ester, thioester, amide, peptide and isopeptide bonds formed by the C-terminal Gly of ubiquitin (a 76-residue protein attached to proteins as an intracellular targeting signal).</text>
        <dbReference type="EC" id="3.4.19.12"/>
    </reaction>
</comment>
<dbReference type="SUPFAM" id="SSF54001">
    <property type="entry name" value="Cysteine proteinases"/>
    <property type="match status" value="1"/>
</dbReference>
<evidence type="ECO:0000256" key="12">
    <source>
        <dbReference type="ARBA" id="ARBA00022801"/>
    </source>
</evidence>
<evidence type="ECO:0000256" key="22">
    <source>
        <dbReference type="RuleBase" id="RU003750"/>
    </source>
</evidence>
<evidence type="ECO:0000256" key="4">
    <source>
        <dbReference type="ARBA" id="ARBA00005189"/>
    </source>
</evidence>
<keyword evidence="7" id="KW-0444">Lipid biosynthesis</keyword>
<dbReference type="GO" id="GO:0006659">
    <property type="term" value="P:phosphatidylserine biosynthetic process"/>
    <property type="evidence" value="ECO:0007669"/>
    <property type="project" value="UniProtKB-ARBA"/>
</dbReference>
<dbReference type="EMBL" id="MU856860">
    <property type="protein sequence ID" value="KAK4156814.1"/>
    <property type="molecule type" value="Genomic_DNA"/>
</dbReference>
<evidence type="ECO:0000256" key="18">
    <source>
        <dbReference type="ARBA" id="ARBA00023209"/>
    </source>
</evidence>
<evidence type="ECO:0000256" key="23">
    <source>
        <dbReference type="SAM" id="MobiDB-lite"/>
    </source>
</evidence>
<dbReference type="AlphaFoldDB" id="A0AAN6VT27"/>
<evidence type="ECO:0000259" key="24">
    <source>
        <dbReference type="PROSITE" id="PS52048"/>
    </source>
</evidence>
<keyword evidence="10" id="KW-0812">Transmembrane</keyword>
<feature type="site" description="Important for enzyme activity" evidence="21">
    <location>
        <position position="283"/>
    </location>
</feature>
<evidence type="ECO:0000256" key="17">
    <source>
        <dbReference type="ARBA" id="ARBA00023136"/>
    </source>
</evidence>
<dbReference type="GO" id="GO:0003882">
    <property type="term" value="F:CDP-diacylglycerol-serine O-phosphatidyltransferase activity"/>
    <property type="evidence" value="ECO:0007669"/>
    <property type="project" value="UniProtKB-EC"/>
</dbReference>
<evidence type="ECO:0000256" key="13">
    <source>
        <dbReference type="ARBA" id="ARBA00022807"/>
    </source>
</evidence>
<dbReference type="InterPro" id="IPR000462">
    <property type="entry name" value="CDP-OH_P_trans"/>
</dbReference>
<keyword evidence="19" id="KW-1208">Phospholipid metabolism</keyword>
<evidence type="ECO:0000256" key="3">
    <source>
        <dbReference type="ARBA" id="ARBA00004477"/>
    </source>
</evidence>
<dbReference type="EC" id="3.4.19.12" evidence="21"/>
<keyword evidence="13 21" id="KW-0788">Thiol protease</keyword>
<sequence length="744" mass="82300">MALGNGDQGPSLPVRRSGRVRKRPSNHSENADYETKPSTRSPVSGETRRNAKRKAAPEVFDVPDNLLEASLGPWGENEQSEWPSWIELESDPAFFTAILGLLGVKGARIEEVLSVDEDSLAALPPPVYGLVFLYEYVSEESVEAAETTRDVWFANQTTQNACATIALLNIIMNAEGLGLGEKLRQFKQESKDLSPPLRGNMINDSDWIRVAHNSFARRLDLLNAALALQNDVDDRKKRARTSTTRQKKKKVKREKVKKDKSSGNSAYHFIAFVPVGQQVWQLDGLTSTPVFVGEYEKDQHWTSVVRPVIQERMMRYETERLSFSLLALCGDNLTHVRQKLATNVRSLVDLEAQFGGNGSGSGSSNPDWHSKTKGDIICNPTDNRLLAYQLDAQDIHDVAPDSEANPSQPPQDSPELTVEAALELWEKLGDEQKRILAEYDRELKMGGQEATTILGRTRDYTAAVHEWVKRLADRGHDRTRCSTKSRDRHSEQYKTKKNPPSDDDMSKRSSAAAANGAASKDASPPTTDKQKVLLSTDTGHFSLVRAMHLADLITEMNGLCGILSLFSSMRYCLGEPTQHGNLWAALLFLPFGLFFDFLDGKVARWRKKSSMMGQELDSLADLISFGVSPAAVAFAIGMRTPLDHLCLAFFVLCGLTRLARFNVTASSIPTDASGKARYFEGTPIPTTLGLDALMGWWVSNGWIHDALPGGVCFAGSAFEVHPVVVLFMVHGCLMTSRTIHIPKP</sequence>
<dbReference type="InterPro" id="IPR048254">
    <property type="entry name" value="CDP_ALCOHOL_P_TRANSF_CS"/>
</dbReference>
<feature type="domain" description="UCH catalytic" evidence="24">
    <location>
        <begin position="84"/>
        <end position="330"/>
    </location>
</feature>
<evidence type="ECO:0000313" key="26">
    <source>
        <dbReference type="Proteomes" id="UP001302745"/>
    </source>
</evidence>
<keyword evidence="15" id="KW-1133">Transmembrane helix</keyword>
<dbReference type="InterPro" id="IPR038765">
    <property type="entry name" value="Papain-like_cys_pep_sf"/>
</dbReference>
<feature type="compositionally biased region" description="Basic residues" evidence="23">
    <location>
        <begin position="237"/>
        <end position="255"/>
    </location>
</feature>
<evidence type="ECO:0000256" key="10">
    <source>
        <dbReference type="ARBA" id="ARBA00022692"/>
    </source>
</evidence>
<accession>A0AAN6VT27</accession>
<feature type="compositionally biased region" description="Low complexity" evidence="23">
    <location>
        <begin position="508"/>
        <end position="523"/>
    </location>
</feature>
<comment type="similarity">
    <text evidence="5 21">Belongs to the peptidase C12 family.</text>
</comment>
<evidence type="ECO:0000256" key="9">
    <source>
        <dbReference type="ARBA" id="ARBA00022679"/>
    </source>
</evidence>
<comment type="similarity">
    <text evidence="6 22">Belongs to the CDP-alcohol phosphatidyltransferase class-I family.</text>
</comment>
<evidence type="ECO:0000256" key="5">
    <source>
        <dbReference type="ARBA" id="ARBA00009326"/>
    </source>
</evidence>
<dbReference type="FunFam" id="3.40.532.10:FF:000010">
    <property type="entry name" value="Ubiquitin carboxyl-terminal hydrolase"/>
    <property type="match status" value="1"/>
</dbReference>
<feature type="active site" description="Proton donor" evidence="21">
    <location>
        <position position="268"/>
    </location>
</feature>
<keyword evidence="9 22" id="KW-0808">Transferase</keyword>
<dbReference type="PROSITE" id="PS52048">
    <property type="entry name" value="UCH_DOMAIN"/>
    <property type="match status" value="1"/>
</dbReference>
<feature type="compositionally biased region" description="Basic residues" evidence="23">
    <location>
        <begin position="16"/>
        <end position="25"/>
    </location>
</feature>
<evidence type="ECO:0000256" key="2">
    <source>
        <dbReference type="ARBA" id="ARBA00000707"/>
    </source>
</evidence>
<dbReference type="Gene3D" id="1.20.120.1760">
    <property type="match status" value="1"/>
</dbReference>
<comment type="catalytic activity">
    <reaction evidence="1">
        <text>a CDP-1,2-diacyl-sn-glycerol + L-serine = a 1,2-diacyl-sn-glycero-3-phospho-L-serine + CMP + H(+)</text>
        <dbReference type="Rhea" id="RHEA:16913"/>
        <dbReference type="ChEBI" id="CHEBI:15378"/>
        <dbReference type="ChEBI" id="CHEBI:33384"/>
        <dbReference type="ChEBI" id="CHEBI:57262"/>
        <dbReference type="ChEBI" id="CHEBI:58332"/>
        <dbReference type="ChEBI" id="CHEBI:60377"/>
        <dbReference type="EC" id="2.7.8.8"/>
    </reaction>
</comment>
<evidence type="ECO:0000256" key="21">
    <source>
        <dbReference type="PROSITE-ProRule" id="PRU01393"/>
    </source>
</evidence>
<protein>
    <recommendedName>
        <fullName evidence="21">ubiquitinyl hydrolase 1</fullName>
        <ecNumber evidence="21">3.4.19.12</ecNumber>
    </recommendedName>
</protein>
<comment type="caution">
    <text evidence="25">The sequence shown here is derived from an EMBL/GenBank/DDBJ whole genome shotgun (WGS) entry which is preliminary data.</text>
</comment>
<dbReference type="InterPro" id="IPR043130">
    <property type="entry name" value="CDP-OH_PTrfase_TM_dom"/>
</dbReference>
<evidence type="ECO:0000256" key="11">
    <source>
        <dbReference type="ARBA" id="ARBA00022786"/>
    </source>
</evidence>
<evidence type="ECO:0000256" key="20">
    <source>
        <dbReference type="ARBA" id="ARBA00060701"/>
    </source>
</evidence>
<evidence type="ECO:0000256" key="1">
    <source>
        <dbReference type="ARBA" id="ARBA00000287"/>
    </source>
</evidence>